<keyword evidence="2" id="KW-1185">Reference proteome</keyword>
<name>A0A5N6RJ68_9ROSI</name>
<evidence type="ECO:0000313" key="2">
    <source>
        <dbReference type="Proteomes" id="UP000327013"/>
    </source>
</evidence>
<proteinExistence type="predicted"/>
<dbReference type="AlphaFoldDB" id="A0A5N6RJ68"/>
<gene>
    <name evidence="1" type="ORF">FH972_016554</name>
</gene>
<accession>A0A5N6RJ68</accession>
<sequence>MVLNDPALDFDGCLKDADWEVGCGPSCIVQTTDGLRCQEGIVRQRKRLKRMVFGPGSHLCMCENAIR</sequence>
<organism evidence="1 2">
    <name type="scientific">Carpinus fangiana</name>
    <dbReference type="NCBI Taxonomy" id="176857"/>
    <lineage>
        <taxon>Eukaryota</taxon>
        <taxon>Viridiplantae</taxon>
        <taxon>Streptophyta</taxon>
        <taxon>Embryophyta</taxon>
        <taxon>Tracheophyta</taxon>
        <taxon>Spermatophyta</taxon>
        <taxon>Magnoliopsida</taxon>
        <taxon>eudicotyledons</taxon>
        <taxon>Gunneridae</taxon>
        <taxon>Pentapetalae</taxon>
        <taxon>rosids</taxon>
        <taxon>fabids</taxon>
        <taxon>Fagales</taxon>
        <taxon>Betulaceae</taxon>
        <taxon>Carpinus</taxon>
    </lineage>
</organism>
<protein>
    <submittedName>
        <fullName evidence="1">Uncharacterized protein</fullName>
    </submittedName>
</protein>
<reference evidence="1 2" key="1">
    <citation type="submission" date="2019-06" db="EMBL/GenBank/DDBJ databases">
        <title>A chromosomal-level reference genome of Carpinus fangiana (Coryloideae, Betulaceae).</title>
        <authorList>
            <person name="Yang X."/>
            <person name="Wang Z."/>
            <person name="Zhang L."/>
            <person name="Hao G."/>
            <person name="Liu J."/>
            <person name="Yang Y."/>
        </authorList>
    </citation>
    <scope>NUCLEOTIDE SEQUENCE [LARGE SCALE GENOMIC DNA]</scope>
    <source>
        <strain evidence="1">Cfa_2016G</strain>
        <tissue evidence="1">Leaf</tissue>
    </source>
</reference>
<dbReference type="EMBL" id="CM017327">
    <property type="protein sequence ID" value="KAE8098497.1"/>
    <property type="molecule type" value="Genomic_DNA"/>
</dbReference>
<evidence type="ECO:0000313" key="1">
    <source>
        <dbReference type="EMBL" id="KAE8098497.1"/>
    </source>
</evidence>
<dbReference type="Proteomes" id="UP000327013">
    <property type="component" value="Chromosome 7"/>
</dbReference>